<evidence type="ECO:0000313" key="2">
    <source>
        <dbReference type="Proteomes" id="UP000799118"/>
    </source>
</evidence>
<name>A0A6A4IBU2_9AGAR</name>
<keyword evidence="2" id="KW-1185">Reference proteome</keyword>
<dbReference type="Proteomes" id="UP000799118">
    <property type="component" value="Unassembled WGS sequence"/>
</dbReference>
<reference evidence="1" key="1">
    <citation type="journal article" date="2019" name="Environ. Microbiol.">
        <title>Fungal ecological strategies reflected in gene transcription - a case study of two litter decomposers.</title>
        <authorList>
            <person name="Barbi F."/>
            <person name="Kohler A."/>
            <person name="Barry K."/>
            <person name="Baskaran P."/>
            <person name="Daum C."/>
            <person name="Fauchery L."/>
            <person name="Ihrmark K."/>
            <person name="Kuo A."/>
            <person name="LaButti K."/>
            <person name="Lipzen A."/>
            <person name="Morin E."/>
            <person name="Grigoriev I.V."/>
            <person name="Henrissat B."/>
            <person name="Lindahl B."/>
            <person name="Martin F."/>
        </authorList>
    </citation>
    <scope>NUCLEOTIDE SEQUENCE</scope>
    <source>
        <strain evidence="1">JB14</strain>
    </source>
</reference>
<accession>A0A6A4IBU2</accession>
<organism evidence="1 2">
    <name type="scientific">Gymnopus androsaceus JB14</name>
    <dbReference type="NCBI Taxonomy" id="1447944"/>
    <lineage>
        <taxon>Eukaryota</taxon>
        <taxon>Fungi</taxon>
        <taxon>Dikarya</taxon>
        <taxon>Basidiomycota</taxon>
        <taxon>Agaricomycotina</taxon>
        <taxon>Agaricomycetes</taxon>
        <taxon>Agaricomycetidae</taxon>
        <taxon>Agaricales</taxon>
        <taxon>Marasmiineae</taxon>
        <taxon>Omphalotaceae</taxon>
        <taxon>Gymnopus</taxon>
    </lineage>
</organism>
<evidence type="ECO:0008006" key="3">
    <source>
        <dbReference type="Google" id="ProtNLM"/>
    </source>
</evidence>
<dbReference type="EMBL" id="ML769403">
    <property type="protein sequence ID" value="KAE9406205.1"/>
    <property type="molecule type" value="Genomic_DNA"/>
</dbReference>
<gene>
    <name evidence="1" type="ORF">BT96DRAFT_1014987</name>
</gene>
<dbReference type="AlphaFoldDB" id="A0A6A4IBU2"/>
<feature type="non-terminal residue" evidence="1">
    <location>
        <position position="333"/>
    </location>
</feature>
<evidence type="ECO:0000313" key="1">
    <source>
        <dbReference type="EMBL" id="KAE9406205.1"/>
    </source>
</evidence>
<protein>
    <recommendedName>
        <fullName evidence="3">F-box domain-containing protein</fullName>
    </recommendedName>
</protein>
<proteinExistence type="predicted"/>
<sequence>MIPNELVDCILEKLYFDTKTLLNSWHLPPYHSRIPPAFRFDDNFHLDLCERLVAIFNANPRLALYVQSLQLLKFDGDDEAFYTAAANVIRRLSNVNRLSLLFVDWQALPSLLKTALTEMFRAPSLTQVSLAMFTIHSFAELASLLSYMTHLKVLEITTEISYHHDLDLPDNTPSELDVGVIGHAANHPSILEKLHLHSSLDTVMSWLQQDACPIDVRNLQSLEIDTRADIGTLLQYVGSSLTELKLRQVSPRNYNYLEYTPNLRSLLLVLGNQSHNGLLWIQDLFKHLLNAKGNRIPLKHLTILLNVDRDPLPTAQSQLDHWASIDELLQNTQ</sequence>